<dbReference type="SUPFAM" id="SSF53850">
    <property type="entry name" value="Periplasmic binding protein-like II"/>
    <property type="match status" value="1"/>
</dbReference>
<dbReference type="PANTHER" id="PTHR35936">
    <property type="entry name" value="MEMBRANE-BOUND LYTIC MUREIN TRANSGLYCOSYLASE F"/>
    <property type="match status" value="1"/>
</dbReference>
<comment type="similarity">
    <text evidence="1">Belongs to the bacterial solute-binding protein 3 family.</text>
</comment>
<accession>A0A7U7ELW9</accession>
<feature type="chain" id="PRO_5031096729" description="Amino acid ABC transporter substrate-binding protein, PAAT family" evidence="2">
    <location>
        <begin position="21"/>
        <end position="244"/>
    </location>
</feature>
<evidence type="ECO:0000256" key="1">
    <source>
        <dbReference type="ARBA" id="ARBA00010333"/>
    </source>
</evidence>
<keyword evidence="4" id="KW-1185">Reference proteome</keyword>
<dbReference type="AlphaFoldDB" id="A0A7U7ELW9"/>
<evidence type="ECO:0000256" key="2">
    <source>
        <dbReference type="SAM" id="SignalP"/>
    </source>
</evidence>
<reference evidence="3 4" key="1">
    <citation type="submission" date="2020-08" db="EMBL/GenBank/DDBJ databases">
        <authorList>
            <person name="Criscuolo A."/>
        </authorList>
    </citation>
    <scope>NUCLEOTIDE SEQUENCE [LARGE SCALE GENOMIC DNA]</scope>
    <source>
        <strain evidence="3">CIP111764</strain>
    </source>
</reference>
<evidence type="ECO:0000313" key="4">
    <source>
        <dbReference type="Proteomes" id="UP000583387"/>
    </source>
</evidence>
<dbReference type="EMBL" id="CAJFCI010000033">
    <property type="protein sequence ID" value="CAD5107372.1"/>
    <property type="molecule type" value="Genomic_DNA"/>
</dbReference>
<protein>
    <recommendedName>
        <fullName evidence="5">Amino acid ABC transporter substrate-binding protein, PAAT family</fullName>
    </recommendedName>
</protein>
<dbReference type="Proteomes" id="UP000583387">
    <property type="component" value="Unassembled WGS sequence"/>
</dbReference>
<evidence type="ECO:0008006" key="5">
    <source>
        <dbReference type="Google" id="ProtNLM"/>
    </source>
</evidence>
<feature type="signal peptide" evidence="2">
    <location>
        <begin position="1"/>
        <end position="20"/>
    </location>
</feature>
<proteinExistence type="inferred from homology"/>
<dbReference type="PANTHER" id="PTHR35936:SF25">
    <property type="entry name" value="ABC TRANSPORTER SUBSTRATE-BINDING PROTEIN"/>
    <property type="match status" value="1"/>
</dbReference>
<dbReference type="RefSeq" id="WP_235978900.1">
    <property type="nucleotide sequence ID" value="NZ_CAJFCI010000033.1"/>
</dbReference>
<organism evidence="3 4">
    <name type="scientific">Zestomonas carbonaria</name>
    <dbReference type="NCBI Taxonomy" id="2762745"/>
    <lineage>
        <taxon>Bacteria</taxon>
        <taxon>Pseudomonadati</taxon>
        <taxon>Pseudomonadota</taxon>
        <taxon>Gammaproteobacteria</taxon>
        <taxon>Pseudomonadales</taxon>
        <taxon>Pseudomonadaceae</taxon>
        <taxon>Zestomonas</taxon>
    </lineage>
</organism>
<name>A0A7U7ELW9_9GAMM</name>
<evidence type="ECO:0000313" key="3">
    <source>
        <dbReference type="EMBL" id="CAD5107372.1"/>
    </source>
</evidence>
<sequence length="244" mass="26800">MLRMTGLLFLALLLPSAAHASPLRLATLEYPPYTSEALPSGGVIAELVTHAFASQGHSVRIDVLPWARARAEVNNGRYQGALPLWPKEVSEGGLNGSRPLLYSELGFFSRAGQPVRFDDLSELKGQRVGIVRGYGYPDSVLHSGFVGEEVVDDLSNLRKLVARRFDLVLLERRVGDHLAARHADLRDQVSWQGPVLERIPLQVGFVPPQAGQPDWAQIFELGLQALQASGDYARILQRHGILSP</sequence>
<keyword evidence="2" id="KW-0732">Signal</keyword>
<gene>
    <name evidence="3" type="ORF">PSEWESI4_01644</name>
</gene>
<comment type="caution">
    <text evidence="3">The sequence shown here is derived from an EMBL/GenBank/DDBJ whole genome shotgun (WGS) entry which is preliminary data.</text>
</comment>
<dbReference type="Gene3D" id="3.40.190.10">
    <property type="entry name" value="Periplasmic binding protein-like II"/>
    <property type="match status" value="2"/>
</dbReference>